<dbReference type="OMA" id="DTRNINH"/>
<dbReference type="HOGENOM" id="CLU_1019408_0_0_1"/>
<feature type="compositionally biased region" description="Polar residues" evidence="3">
    <location>
        <begin position="221"/>
        <end position="245"/>
    </location>
</feature>
<organism evidence="5 6">
    <name type="scientific">Debaryomyces hansenii (strain ATCC 36239 / CBS 767 / BCRC 21394 / JCM 1990 / NBRC 0083 / IGC 2968)</name>
    <name type="common">Yeast</name>
    <name type="synonym">Torulaspora hansenii</name>
    <dbReference type="NCBI Taxonomy" id="284592"/>
    <lineage>
        <taxon>Eukaryota</taxon>
        <taxon>Fungi</taxon>
        <taxon>Dikarya</taxon>
        <taxon>Ascomycota</taxon>
        <taxon>Saccharomycotina</taxon>
        <taxon>Pichiomycetes</taxon>
        <taxon>Debaryomycetaceae</taxon>
        <taxon>Debaryomyces</taxon>
    </lineage>
</organism>
<keyword evidence="6" id="KW-1185">Reference proteome</keyword>
<feature type="compositionally biased region" description="Basic and acidic residues" evidence="3">
    <location>
        <begin position="8"/>
        <end position="18"/>
    </location>
</feature>
<evidence type="ECO:0000256" key="1">
    <source>
        <dbReference type="ARBA" id="ARBA00022884"/>
    </source>
</evidence>
<dbReference type="InterPro" id="IPR025715">
    <property type="entry name" value="FoP_C"/>
</dbReference>
<dbReference type="PROSITE" id="PS50102">
    <property type="entry name" value="RRM"/>
    <property type="match status" value="1"/>
</dbReference>
<dbReference type="GeneID" id="2913432"/>
<dbReference type="InterPro" id="IPR035979">
    <property type="entry name" value="RBD_domain_sf"/>
</dbReference>
<dbReference type="KEGG" id="dha:DEHA2B12122g"/>
<dbReference type="InterPro" id="IPR000504">
    <property type="entry name" value="RRM_dom"/>
</dbReference>
<evidence type="ECO:0000313" key="5">
    <source>
        <dbReference type="EMBL" id="CAG85485.1"/>
    </source>
</evidence>
<dbReference type="Proteomes" id="UP000000599">
    <property type="component" value="Chromosome B"/>
</dbReference>
<dbReference type="SUPFAM" id="SSF54928">
    <property type="entry name" value="RNA-binding domain, RBD"/>
    <property type="match status" value="1"/>
</dbReference>
<evidence type="ECO:0000259" key="4">
    <source>
        <dbReference type="PROSITE" id="PS50102"/>
    </source>
</evidence>
<dbReference type="EMBL" id="CR382134">
    <property type="protein sequence ID" value="CAG85485.1"/>
    <property type="molecule type" value="Genomic_DNA"/>
</dbReference>
<dbReference type="SMART" id="SM01218">
    <property type="entry name" value="FoP_duplication"/>
    <property type="match status" value="1"/>
</dbReference>
<feature type="domain" description="RRM" evidence="4">
    <location>
        <begin position="69"/>
        <end position="144"/>
    </location>
</feature>
<dbReference type="OrthoDB" id="5382468at2759"/>
<feature type="compositionally biased region" description="Basic and acidic residues" evidence="3">
    <location>
        <begin position="201"/>
        <end position="215"/>
    </location>
</feature>
<dbReference type="STRING" id="284592.Q6BWD8"/>
<feature type="compositionally biased region" description="Basic residues" evidence="3">
    <location>
        <begin position="35"/>
        <end position="45"/>
    </location>
</feature>
<feature type="region of interest" description="Disordered" evidence="3">
    <location>
        <begin position="1"/>
        <end position="66"/>
    </location>
</feature>
<reference evidence="5 6" key="1">
    <citation type="journal article" date="2004" name="Nature">
        <title>Genome evolution in yeasts.</title>
        <authorList>
            <consortium name="Genolevures"/>
            <person name="Dujon B."/>
            <person name="Sherman D."/>
            <person name="Fischer G."/>
            <person name="Durrens P."/>
            <person name="Casaregola S."/>
            <person name="Lafontaine I."/>
            <person name="de Montigny J."/>
            <person name="Marck C."/>
            <person name="Neuveglise C."/>
            <person name="Talla E."/>
            <person name="Goffard N."/>
            <person name="Frangeul L."/>
            <person name="Aigle M."/>
            <person name="Anthouard V."/>
            <person name="Babour A."/>
            <person name="Barbe V."/>
            <person name="Barnay S."/>
            <person name="Blanchin S."/>
            <person name="Beckerich J.M."/>
            <person name="Beyne E."/>
            <person name="Bleykasten C."/>
            <person name="Boisrame A."/>
            <person name="Boyer J."/>
            <person name="Cattolico L."/>
            <person name="Confanioleri F."/>
            <person name="de Daruvar A."/>
            <person name="Despons L."/>
            <person name="Fabre E."/>
            <person name="Fairhead C."/>
            <person name="Ferry-Dumazet H."/>
            <person name="Groppi A."/>
            <person name="Hantraye F."/>
            <person name="Hennequin C."/>
            <person name="Jauniaux N."/>
            <person name="Joyet P."/>
            <person name="Kachouri R."/>
            <person name="Kerrest A."/>
            <person name="Koszul R."/>
            <person name="Lemaire M."/>
            <person name="Lesur I."/>
            <person name="Ma L."/>
            <person name="Muller H."/>
            <person name="Nicaud J.M."/>
            <person name="Nikolski M."/>
            <person name="Oztas S."/>
            <person name="Ozier-Kalogeropoulos O."/>
            <person name="Pellenz S."/>
            <person name="Potier S."/>
            <person name="Richard G.F."/>
            <person name="Straub M.L."/>
            <person name="Suleau A."/>
            <person name="Swennene D."/>
            <person name="Tekaia F."/>
            <person name="Wesolowski-Louvel M."/>
            <person name="Westhof E."/>
            <person name="Wirth B."/>
            <person name="Zeniou-Meyer M."/>
            <person name="Zivanovic I."/>
            <person name="Bolotin-Fukuhara M."/>
            <person name="Thierry A."/>
            <person name="Bouchier C."/>
            <person name="Caudron B."/>
            <person name="Scarpelli C."/>
            <person name="Gaillardin C."/>
            <person name="Weissenbach J."/>
            <person name="Wincker P."/>
            <person name="Souciet J.L."/>
        </authorList>
    </citation>
    <scope>NUCLEOTIDE SEQUENCE [LARGE SCALE GENOMIC DNA]</scope>
    <source>
        <strain evidence="6">ATCC 36239 / CBS 767 / BCRC 21394 / JCM 1990 / NBRC 0083 / IGC 2968</strain>
    </source>
</reference>
<proteinExistence type="predicted"/>
<dbReference type="GO" id="GO:0003723">
    <property type="term" value="F:RNA binding"/>
    <property type="evidence" value="ECO:0007669"/>
    <property type="project" value="UniProtKB-UniRule"/>
</dbReference>
<dbReference type="Pfam" id="PF13865">
    <property type="entry name" value="FoP_duplication"/>
    <property type="match status" value="1"/>
</dbReference>
<keyword evidence="1 2" id="KW-0694">RNA-binding</keyword>
<evidence type="ECO:0000256" key="2">
    <source>
        <dbReference type="PROSITE-ProRule" id="PRU00176"/>
    </source>
</evidence>
<evidence type="ECO:0000256" key="3">
    <source>
        <dbReference type="SAM" id="MobiDB-lite"/>
    </source>
</evidence>
<dbReference type="InParanoid" id="Q6BWD8"/>
<protein>
    <submittedName>
        <fullName evidence="5">DEHA2B12122p</fullName>
    </submittedName>
</protein>
<dbReference type="RefSeq" id="XP_457481.1">
    <property type="nucleotide sequence ID" value="XM_457481.1"/>
</dbReference>
<dbReference type="eggNOG" id="ENOG502SCR7">
    <property type="taxonomic scope" value="Eukaryota"/>
</dbReference>
<dbReference type="AlphaFoldDB" id="Q6BWD8"/>
<gene>
    <name evidence="5" type="ordered locus">DEHA2B12122g</name>
</gene>
<feature type="compositionally biased region" description="Low complexity" evidence="3">
    <location>
        <begin position="151"/>
        <end position="174"/>
    </location>
</feature>
<dbReference type="Gene3D" id="3.30.70.330">
    <property type="match status" value="1"/>
</dbReference>
<sequence>MSNPILEKSLDEIIGEKKPAKKFPNGPKRGNSRINKPHQRPKGPHGRNDRPRPSSSVPREVTAISKSKPILRVKNIHPDLNGEDLSNLFDGVAPVEFVKFDPRKDDVAYVCFQYDHNKNNSIAISKFDGRKAMGENLVVESATSLADRIVAPRGNPRGPRNAAPGGPGGKPQNPLKRKQKPQKKSVDTLDEELSAYMSGKSEGELKRESKVNKLDDEMDSYWSNKNENDSNAAKENSNANVNQPDDTADEMKLD</sequence>
<accession>Q6BWD8</accession>
<name>Q6BWD8_DEBHA</name>
<evidence type="ECO:0000313" key="6">
    <source>
        <dbReference type="Proteomes" id="UP000000599"/>
    </source>
</evidence>
<dbReference type="VEuPathDB" id="FungiDB:DEHA2B12122g"/>
<dbReference type="InterPro" id="IPR012677">
    <property type="entry name" value="Nucleotide-bd_a/b_plait_sf"/>
</dbReference>
<feature type="region of interest" description="Disordered" evidence="3">
    <location>
        <begin position="148"/>
        <end position="254"/>
    </location>
</feature>